<dbReference type="KEGG" id="bam:Bamb_5681"/>
<dbReference type="AlphaFoldDB" id="Q0B3P5"/>
<gene>
    <name evidence="1" type="ordered locus">Bamb_5681</name>
</gene>
<dbReference type="InterPro" id="IPR058522">
    <property type="entry name" value="DUF8209"/>
</dbReference>
<dbReference type="InterPro" id="IPR058064">
    <property type="entry name" value="STM2901-like"/>
</dbReference>
<evidence type="ECO:0000313" key="1">
    <source>
        <dbReference type="EMBL" id="ABI91228.1"/>
    </source>
</evidence>
<accession>Q0B3P5</accession>
<evidence type="ECO:0000313" key="2">
    <source>
        <dbReference type="Proteomes" id="UP000000662"/>
    </source>
</evidence>
<proteinExistence type="predicted"/>
<dbReference type="EMBL" id="CP000442">
    <property type="protein sequence ID" value="ABI91228.1"/>
    <property type="molecule type" value="Genomic_DNA"/>
</dbReference>
<reference evidence="1" key="1">
    <citation type="submission" date="2006-08" db="EMBL/GenBank/DDBJ databases">
        <title>Complete sequence of Chromosome 3 of Burkholderia cepacia AMMD.</title>
        <authorList>
            <consortium name="US DOE Joint Genome Institute"/>
            <person name="Copeland A."/>
            <person name="Lucas S."/>
            <person name="Lapidus A."/>
            <person name="Barry K."/>
            <person name="Detter J.C."/>
            <person name="Glavina del Rio T."/>
            <person name="Hammon N."/>
            <person name="Israni S."/>
            <person name="Pitluck S."/>
            <person name="Bruce D."/>
            <person name="Chain P."/>
            <person name="Malfatti S."/>
            <person name="Shin M."/>
            <person name="Vergez L."/>
            <person name="Schmutz J."/>
            <person name="Larimer F."/>
            <person name="Land M."/>
            <person name="Hauser L."/>
            <person name="Kyrpides N."/>
            <person name="Kim E."/>
            <person name="Parke J."/>
            <person name="Coenye T."/>
            <person name="Konstantinidis K."/>
            <person name="Ramette A."/>
            <person name="Tiedje J."/>
            <person name="Richardson P."/>
        </authorList>
    </citation>
    <scope>NUCLEOTIDE SEQUENCE</scope>
    <source>
        <strain evidence="1">AMMD</strain>
    </source>
</reference>
<dbReference type="Proteomes" id="UP000000662">
    <property type="component" value="Chromosome 3"/>
</dbReference>
<keyword evidence="2" id="KW-1185">Reference proteome</keyword>
<name>Q0B3P5_BURCM</name>
<dbReference type="NCBIfam" id="NF045926">
    <property type="entry name" value="STM2901_fam"/>
    <property type="match status" value="1"/>
</dbReference>
<protein>
    <submittedName>
        <fullName evidence="1">Uncharacterized protein</fullName>
    </submittedName>
</protein>
<sequence length="154" mass="17522">MRFASPAFRGRQMNTYRYQDQHNLSPIELFFLIAVDETSKQAGIDDLEAIILILSGLPILPTRAKPLGATQGTSVASVMSRSIFRYEFRHKVLPTVTLNSIKRLRIILTHRLAVFVGRTIPGVGWVLLAKDTFHIVRNTVYQYNQIAKPEDRIL</sequence>
<dbReference type="Pfam" id="PF26636">
    <property type="entry name" value="DUF8209"/>
    <property type="match status" value="1"/>
</dbReference>
<organism evidence="1 2">
    <name type="scientific">Burkholderia ambifaria (strain ATCC BAA-244 / DSM 16087 / CCUG 44356 / LMG 19182 / AMMD)</name>
    <name type="common">Burkholderia cepacia (strain AMMD)</name>
    <dbReference type="NCBI Taxonomy" id="339670"/>
    <lineage>
        <taxon>Bacteria</taxon>
        <taxon>Pseudomonadati</taxon>
        <taxon>Pseudomonadota</taxon>
        <taxon>Betaproteobacteria</taxon>
        <taxon>Burkholderiales</taxon>
        <taxon>Burkholderiaceae</taxon>
        <taxon>Burkholderia</taxon>
        <taxon>Burkholderia cepacia complex</taxon>
    </lineage>
</organism>
<dbReference type="eggNOG" id="ENOG5032JU7">
    <property type="taxonomic scope" value="Bacteria"/>
</dbReference>